<dbReference type="Gene3D" id="3.10.129.10">
    <property type="entry name" value="Hotdog Thioesterase"/>
    <property type="match status" value="1"/>
</dbReference>
<dbReference type="SUPFAM" id="SSF54637">
    <property type="entry name" value="Thioesterase/thiol ester dehydrase-isomerase"/>
    <property type="match status" value="1"/>
</dbReference>
<dbReference type="Proteomes" id="UP000318661">
    <property type="component" value="Unassembled WGS sequence"/>
</dbReference>
<feature type="domain" description="Thioesterase" evidence="1">
    <location>
        <begin position="44"/>
        <end position="114"/>
    </location>
</feature>
<dbReference type="PANTHER" id="PTHR47260">
    <property type="entry name" value="UPF0644 PROTEIN PB2B4.06"/>
    <property type="match status" value="1"/>
</dbReference>
<dbReference type="InterPro" id="IPR029069">
    <property type="entry name" value="HotDog_dom_sf"/>
</dbReference>
<reference evidence="4 5" key="1">
    <citation type="journal article" date="2019" name="Nat. Microbiol.">
        <title>Mediterranean grassland soil C-N compound turnover is dependent on rainfall and depth, and is mediated by genomically divergent microorganisms.</title>
        <authorList>
            <person name="Diamond S."/>
            <person name="Andeer P.F."/>
            <person name="Li Z."/>
            <person name="Crits-Christoph A."/>
            <person name="Burstein D."/>
            <person name="Anantharaman K."/>
            <person name="Lane K.R."/>
            <person name="Thomas B.C."/>
            <person name="Pan C."/>
            <person name="Northen T.R."/>
            <person name="Banfield J.F."/>
        </authorList>
    </citation>
    <scope>NUCLEOTIDE SEQUENCE [LARGE SCALE GENOMIC DNA]</scope>
    <source>
        <strain evidence="3">NP_1</strain>
        <strain evidence="2">NP_2</strain>
    </source>
</reference>
<evidence type="ECO:0000313" key="5">
    <source>
        <dbReference type="Proteomes" id="UP000318661"/>
    </source>
</evidence>
<dbReference type="Proteomes" id="UP000315217">
    <property type="component" value="Unassembled WGS sequence"/>
</dbReference>
<evidence type="ECO:0000259" key="1">
    <source>
        <dbReference type="Pfam" id="PF03061"/>
    </source>
</evidence>
<evidence type="ECO:0000313" key="2">
    <source>
        <dbReference type="EMBL" id="TMJ06967.1"/>
    </source>
</evidence>
<evidence type="ECO:0000313" key="3">
    <source>
        <dbReference type="EMBL" id="TMJ11361.1"/>
    </source>
</evidence>
<accession>A0A537LGY3</accession>
<dbReference type="CDD" id="cd03443">
    <property type="entry name" value="PaaI_thioesterase"/>
    <property type="match status" value="1"/>
</dbReference>
<proteinExistence type="predicted"/>
<gene>
    <name evidence="3" type="ORF">E6G98_05030</name>
    <name evidence="2" type="ORF">E6G99_08225</name>
</gene>
<protein>
    <submittedName>
        <fullName evidence="2">PaaI family thioesterase</fullName>
    </submittedName>
</protein>
<dbReference type="InterPro" id="IPR006683">
    <property type="entry name" value="Thioestr_dom"/>
</dbReference>
<sequence>MRAANRCFVCGQDNPIGLKLKFSRVGEGVWAEFTPSDLHAGYEGLVHGGILAALIDDAMANVWAANGREAVTAKIEVRFRQEAKPGEKLLVRAEPAGSKGGLRIARATVTRADGALVAEGSGFVSVK</sequence>
<evidence type="ECO:0000313" key="4">
    <source>
        <dbReference type="Proteomes" id="UP000315217"/>
    </source>
</evidence>
<dbReference type="InterPro" id="IPR052061">
    <property type="entry name" value="PTE-AB_protein"/>
</dbReference>
<name>A0A537LGY3_9BACT</name>
<comment type="caution">
    <text evidence="2">The sequence shown here is derived from an EMBL/GenBank/DDBJ whole genome shotgun (WGS) entry which is preliminary data.</text>
</comment>
<dbReference type="AlphaFoldDB" id="A0A537LGY3"/>
<dbReference type="EMBL" id="VBAJ01000209">
    <property type="protein sequence ID" value="TMJ06967.1"/>
    <property type="molecule type" value="Genomic_DNA"/>
</dbReference>
<dbReference type="PANTHER" id="PTHR47260:SF3">
    <property type="entry name" value="THIOESTERASE FAMILY PROTEIN (AFU_ORTHOLOGUE AFUA_7G03960)"/>
    <property type="match status" value="1"/>
</dbReference>
<dbReference type="Pfam" id="PF03061">
    <property type="entry name" value="4HBT"/>
    <property type="match status" value="1"/>
</dbReference>
<organism evidence="2 5">
    <name type="scientific">Candidatus Segetimicrobium genomatis</name>
    <dbReference type="NCBI Taxonomy" id="2569760"/>
    <lineage>
        <taxon>Bacteria</taxon>
        <taxon>Bacillati</taxon>
        <taxon>Candidatus Sysuimicrobiota</taxon>
        <taxon>Candidatus Sysuimicrobiia</taxon>
        <taxon>Candidatus Sysuimicrobiales</taxon>
        <taxon>Candidatus Segetimicrobiaceae</taxon>
        <taxon>Candidatus Segetimicrobium</taxon>
    </lineage>
</organism>
<dbReference type="EMBL" id="VBAI01000070">
    <property type="protein sequence ID" value="TMJ11361.1"/>
    <property type="molecule type" value="Genomic_DNA"/>
</dbReference>